<keyword evidence="9 13" id="KW-0238">DNA-binding</keyword>
<keyword evidence="11 13" id="KW-0234">DNA repair</keyword>
<evidence type="ECO:0000256" key="11">
    <source>
        <dbReference type="ARBA" id="ARBA00023204"/>
    </source>
</evidence>
<comment type="similarity">
    <text evidence="1 13">Belongs to the RuvC family.</text>
</comment>
<dbReference type="InterPro" id="IPR020563">
    <property type="entry name" value="X-over_junc_endoDNase_Mg_BS"/>
</dbReference>
<organism evidence="15 16">
    <name type="scientific">Candidatus Fonsibacter lacus</name>
    <dbReference type="NCBI Taxonomy" id="2576439"/>
    <lineage>
        <taxon>Bacteria</taxon>
        <taxon>Pseudomonadati</taxon>
        <taxon>Pseudomonadota</taxon>
        <taxon>Alphaproteobacteria</taxon>
        <taxon>Candidatus Pelagibacterales</taxon>
        <taxon>Candidatus Pelagibacterales incertae sedis</taxon>
        <taxon>Candidatus Fonsibacter</taxon>
    </lineage>
</organism>
<dbReference type="EMBL" id="RFXN01000001">
    <property type="protein sequence ID" value="NBR93289.1"/>
    <property type="molecule type" value="Genomic_DNA"/>
</dbReference>
<comment type="subcellular location">
    <subcellularLocation>
        <location evidence="13">Cytoplasm</location>
    </subcellularLocation>
</comment>
<keyword evidence="2 13" id="KW-0963">Cytoplasm</keyword>
<protein>
    <recommendedName>
        <fullName evidence="13 14">Crossover junction endodeoxyribonuclease RuvC</fullName>
        <ecNumber evidence="13 14">3.1.21.10</ecNumber>
    </recommendedName>
    <alternativeName>
        <fullName evidence="13">Holliday junction nuclease RuvC</fullName>
    </alternativeName>
    <alternativeName>
        <fullName evidence="13">Holliday junction resolvase RuvC</fullName>
    </alternativeName>
</protein>
<dbReference type="InterPro" id="IPR002176">
    <property type="entry name" value="X-over_junc_endoDNase_RuvC"/>
</dbReference>
<comment type="catalytic activity">
    <reaction evidence="12 13">
        <text>Endonucleolytic cleavage at a junction such as a reciprocal single-stranded crossover between two homologous DNA duplexes (Holliday junction).</text>
        <dbReference type="EC" id="3.1.21.10"/>
    </reaction>
</comment>
<name>A0A965GC69_9PROT</name>
<feature type="binding site" evidence="13">
    <location>
        <position position="7"/>
    </location>
    <ligand>
        <name>Mg(2+)</name>
        <dbReference type="ChEBI" id="CHEBI:18420"/>
        <label>1</label>
    </ligand>
</feature>
<dbReference type="PRINTS" id="PR00696">
    <property type="entry name" value="RSOLVASERUVC"/>
</dbReference>
<dbReference type="PROSITE" id="PS01321">
    <property type="entry name" value="RUVC"/>
    <property type="match status" value="1"/>
</dbReference>
<evidence type="ECO:0000256" key="5">
    <source>
        <dbReference type="ARBA" id="ARBA00022759"/>
    </source>
</evidence>
<feature type="active site" evidence="13">
    <location>
        <position position="7"/>
    </location>
</feature>
<comment type="cofactor">
    <cofactor evidence="13">
        <name>Mg(2+)</name>
        <dbReference type="ChEBI" id="CHEBI:18420"/>
    </cofactor>
    <text evidence="13">Binds 2 Mg(2+) ion per subunit.</text>
</comment>
<evidence type="ECO:0000256" key="14">
    <source>
        <dbReference type="NCBIfam" id="TIGR00228"/>
    </source>
</evidence>
<keyword evidence="8 13" id="KW-0460">Magnesium</keyword>
<dbReference type="Gene3D" id="3.30.420.10">
    <property type="entry name" value="Ribonuclease H-like superfamily/Ribonuclease H"/>
    <property type="match status" value="1"/>
</dbReference>
<evidence type="ECO:0000256" key="4">
    <source>
        <dbReference type="ARBA" id="ARBA00022723"/>
    </source>
</evidence>
<dbReference type="EC" id="3.1.21.10" evidence="13 14"/>
<evidence type="ECO:0000313" key="16">
    <source>
        <dbReference type="Proteomes" id="UP000740727"/>
    </source>
</evidence>
<dbReference type="Proteomes" id="UP000740727">
    <property type="component" value="Unassembled WGS sequence"/>
</dbReference>
<feature type="binding site" evidence="13">
    <location>
        <position position="141"/>
    </location>
    <ligand>
        <name>Mg(2+)</name>
        <dbReference type="ChEBI" id="CHEBI:18420"/>
        <label>1</label>
    </ligand>
</feature>
<dbReference type="GO" id="GO:0003677">
    <property type="term" value="F:DNA binding"/>
    <property type="evidence" value="ECO:0007669"/>
    <property type="project" value="UniProtKB-KW"/>
</dbReference>
<evidence type="ECO:0000313" key="15">
    <source>
        <dbReference type="EMBL" id="NBR93289.1"/>
    </source>
</evidence>
<dbReference type="GO" id="GO:0005737">
    <property type="term" value="C:cytoplasm"/>
    <property type="evidence" value="ECO:0007669"/>
    <property type="project" value="UniProtKB-SubCell"/>
</dbReference>
<evidence type="ECO:0000256" key="13">
    <source>
        <dbReference type="HAMAP-Rule" id="MF_00034"/>
    </source>
</evidence>
<dbReference type="GO" id="GO:0006310">
    <property type="term" value="P:DNA recombination"/>
    <property type="evidence" value="ECO:0007669"/>
    <property type="project" value="UniProtKB-UniRule"/>
</dbReference>
<keyword evidence="4 13" id="KW-0479">Metal-binding</keyword>
<reference evidence="15" key="1">
    <citation type="submission" date="2018-10" db="EMBL/GenBank/DDBJ databases">
        <title>Iterative Subtractive Binning of Freshwater Chronoseries Metagenomes Recovers Nearly Complete Genomes from over Four Hundred Novel Species.</title>
        <authorList>
            <person name="Rodriguez-R L.M."/>
            <person name="Tsementzi D."/>
            <person name="Luo C."/>
            <person name="Konstantinidis K.T."/>
        </authorList>
    </citation>
    <scope>NUCLEOTIDE SEQUENCE</scope>
    <source>
        <strain evidence="15">WB5_2A_028</strain>
    </source>
</reference>
<feature type="binding site" evidence="13">
    <location>
        <position position="68"/>
    </location>
    <ligand>
        <name>Mg(2+)</name>
        <dbReference type="ChEBI" id="CHEBI:18420"/>
        <label>2</label>
    </ligand>
</feature>
<feature type="active site" evidence="13">
    <location>
        <position position="141"/>
    </location>
</feature>
<sequence>MKVLGIDPGLTRCGVGVLTGEPGKALTFIDVGVIRTPSTMPLAERLHAINQELAAWIDRHSPDEISVERVFSQANRRSAMETAQAAGLALSLAAARNIPVALHTPSEVKAAVTGSGRADKSQVAEMVRRLLKLKEAPNPPDAADALALAICHIYQSSMRSKIGASK</sequence>
<evidence type="ECO:0000256" key="3">
    <source>
        <dbReference type="ARBA" id="ARBA00022722"/>
    </source>
</evidence>
<comment type="function">
    <text evidence="13">The RuvA-RuvB-RuvC complex processes Holliday junction (HJ) DNA during genetic recombination and DNA repair. Endonuclease that resolves HJ intermediates. Cleaves cruciform DNA by making single-stranded nicks across the HJ at symmetrical positions within the homologous arms, yielding a 5'-phosphate and a 3'-hydroxyl group; requires a central core of homology in the junction. The consensus cleavage sequence is 5'-(A/T)TT(C/G)-3'. Cleavage occurs on the 3'-side of the TT dinucleotide at the point of strand exchange. HJ branch migration catalyzed by RuvA-RuvB allows RuvC to scan DNA until it finds its consensus sequence, where it cleaves and resolves the cruciform DNA.</text>
</comment>
<keyword evidence="3 13" id="KW-0540">Nuclease</keyword>
<dbReference type="InterPro" id="IPR012337">
    <property type="entry name" value="RNaseH-like_sf"/>
</dbReference>
<feature type="active site" evidence="13">
    <location>
        <position position="68"/>
    </location>
</feature>
<dbReference type="SUPFAM" id="SSF53098">
    <property type="entry name" value="Ribonuclease H-like"/>
    <property type="match status" value="1"/>
</dbReference>
<keyword evidence="10 13" id="KW-0233">DNA recombination</keyword>
<evidence type="ECO:0000256" key="12">
    <source>
        <dbReference type="ARBA" id="ARBA00029354"/>
    </source>
</evidence>
<comment type="subunit">
    <text evidence="13">Homodimer which binds Holliday junction (HJ) DNA. The HJ becomes 2-fold symmetrical on binding to RuvC with unstacked arms; it has a different conformation from HJ DNA in complex with RuvA. In the full resolvosome a probable DNA-RuvA(4)-RuvB(12)-RuvC(2) complex forms which resolves the HJ.</text>
</comment>
<dbReference type="PANTHER" id="PTHR30194:SF3">
    <property type="entry name" value="CROSSOVER JUNCTION ENDODEOXYRIBONUCLEASE RUVC"/>
    <property type="match status" value="1"/>
</dbReference>
<dbReference type="NCBIfam" id="NF000711">
    <property type="entry name" value="PRK00039.2-1"/>
    <property type="match status" value="1"/>
</dbReference>
<dbReference type="NCBIfam" id="TIGR00228">
    <property type="entry name" value="ruvC"/>
    <property type="match status" value="1"/>
</dbReference>
<keyword evidence="7 13" id="KW-0378">Hydrolase</keyword>
<gene>
    <name evidence="13 15" type="primary">ruvC</name>
    <name evidence="15" type="ORF">EBT44_00230</name>
</gene>
<accession>A0A965GC69</accession>
<dbReference type="HAMAP" id="MF_00034">
    <property type="entry name" value="RuvC"/>
    <property type="match status" value="1"/>
</dbReference>
<dbReference type="AlphaFoldDB" id="A0A965GC69"/>
<dbReference type="Pfam" id="PF02075">
    <property type="entry name" value="RuvC"/>
    <property type="match status" value="1"/>
</dbReference>
<evidence type="ECO:0000256" key="7">
    <source>
        <dbReference type="ARBA" id="ARBA00022801"/>
    </source>
</evidence>
<comment type="caution">
    <text evidence="15">The sequence shown here is derived from an EMBL/GenBank/DDBJ whole genome shotgun (WGS) entry which is preliminary data.</text>
</comment>
<evidence type="ECO:0000256" key="8">
    <source>
        <dbReference type="ARBA" id="ARBA00022842"/>
    </source>
</evidence>
<dbReference type="CDD" id="cd16962">
    <property type="entry name" value="RuvC"/>
    <property type="match status" value="1"/>
</dbReference>
<evidence type="ECO:0000256" key="9">
    <source>
        <dbReference type="ARBA" id="ARBA00023125"/>
    </source>
</evidence>
<dbReference type="GO" id="GO:0008821">
    <property type="term" value="F:crossover junction DNA endonuclease activity"/>
    <property type="evidence" value="ECO:0007669"/>
    <property type="project" value="UniProtKB-UniRule"/>
</dbReference>
<dbReference type="PANTHER" id="PTHR30194">
    <property type="entry name" value="CROSSOVER JUNCTION ENDODEOXYRIBONUCLEASE RUVC"/>
    <property type="match status" value="1"/>
</dbReference>
<keyword evidence="6 13" id="KW-0227">DNA damage</keyword>
<dbReference type="FunFam" id="3.30.420.10:FF:000002">
    <property type="entry name" value="Crossover junction endodeoxyribonuclease RuvC"/>
    <property type="match status" value="1"/>
</dbReference>
<evidence type="ECO:0000256" key="2">
    <source>
        <dbReference type="ARBA" id="ARBA00022490"/>
    </source>
</evidence>
<proteinExistence type="inferred from homology"/>
<dbReference type="GO" id="GO:0048476">
    <property type="term" value="C:Holliday junction resolvase complex"/>
    <property type="evidence" value="ECO:0007669"/>
    <property type="project" value="UniProtKB-UniRule"/>
</dbReference>
<dbReference type="GO" id="GO:0006281">
    <property type="term" value="P:DNA repair"/>
    <property type="evidence" value="ECO:0007669"/>
    <property type="project" value="UniProtKB-UniRule"/>
</dbReference>
<dbReference type="InterPro" id="IPR036397">
    <property type="entry name" value="RNaseH_sf"/>
</dbReference>
<dbReference type="GO" id="GO:0000287">
    <property type="term" value="F:magnesium ion binding"/>
    <property type="evidence" value="ECO:0007669"/>
    <property type="project" value="UniProtKB-UniRule"/>
</dbReference>
<evidence type="ECO:0000256" key="1">
    <source>
        <dbReference type="ARBA" id="ARBA00009518"/>
    </source>
</evidence>
<dbReference type="GO" id="GO:0009432">
    <property type="term" value="P:SOS response"/>
    <property type="evidence" value="ECO:0007669"/>
    <property type="project" value="UniProtKB-ARBA"/>
</dbReference>
<keyword evidence="5 13" id="KW-0255">Endonuclease</keyword>
<evidence type="ECO:0000256" key="6">
    <source>
        <dbReference type="ARBA" id="ARBA00022763"/>
    </source>
</evidence>
<evidence type="ECO:0000256" key="10">
    <source>
        <dbReference type="ARBA" id="ARBA00023172"/>
    </source>
</evidence>